<dbReference type="AlphaFoldDB" id="A0A8J5HUZ3"/>
<accession>A0A8J5HUZ3</accession>
<dbReference type="Proteomes" id="UP000734854">
    <property type="component" value="Unassembled WGS sequence"/>
</dbReference>
<keyword evidence="3" id="KW-1185">Reference proteome</keyword>
<organism evidence="2 3">
    <name type="scientific">Zingiber officinale</name>
    <name type="common">Ginger</name>
    <name type="synonym">Amomum zingiber</name>
    <dbReference type="NCBI Taxonomy" id="94328"/>
    <lineage>
        <taxon>Eukaryota</taxon>
        <taxon>Viridiplantae</taxon>
        <taxon>Streptophyta</taxon>
        <taxon>Embryophyta</taxon>
        <taxon>Tracheophyta</taxon>
        <taxon>Spermatophyta</taxon>
        <taxon>Magnoliopsida</taxon>
        <taxon>Liliopsida</taxon>
        <taxon>Zingiberales</taxon>
        <taxon>Zingiberaceae</taxon>
        <taxon>Zingiber</taxon>
    </lineage>
</organism>
<protein>
    <submittedName>
        <fullName evidence="2">Uncharacterized protein</fullName>
    </submittedName>
</protein>
<dbReference type="InterPro" id="IPR003676">
    <property type="entry name" value="SAUR_fam"/>
</dbReference>
<evidence type="ECO:0000256" key="1">
    <source>
        <dbReference type="ARBA" id="ARBA00006974"/>
    </source>
</evidence>
<proteinExistence type="inferred from homology"/>
<dbReference type="EMBL" id="JACMSC010000003">
    <property type="protein sequence ID" value="KAG6527997.1"/>
    <property type="molecule type" value="Genomic_DNA"/>
</dbReference>
<reference evidence="2 3" key="1">
    <citation type="submission" date="2020-08" db="EMBL/GenBank/DDBJ databases">
        <title>Plant Genome Project.</title>
        <authorList>
            <person name="Zhang R.-G."/>
        </authorList>
    </citation>
    <scope>NUCLEOTIDE SEQUENCE [LARGE SCALE GENOMIC DNA]</scope>
    <source>
        <tissue evidence="2">Rhizome</tissue>
    </source>
</reference>
<evidence type="ECO:0000313" key="2">
    <source>
        <dbReference type="EMBL" id="KAG6527997.1"/>
    </source>
</evidence>
<evidence type="ECO:0000313" key="3">
    <source>
        <dbReference type="Proteomes" id="UP000734854"/>
    </source>
</evidence>
<dbReference type="OrthoDB" id="1052757at2759"/>
<comment type="similarity">
    <text evidence="1">Belongs to the ARG7 family.</text>
</comment>
<dbReference type="PANTHER" id="PTHR35296:SF3">
    <property type="entry name" value="EXPRESSED PROTEIN"/>
    <property type="match status" value="1"/>
</dbReference>
<name>A0A8J5HUZ3_ZINOF</name>
<sequence>MHSSLDRRSDGCTSVGCFVFLRRPSSRSRFGYRPLQRADGFSDGEESGSAVRVVVGKERRVFLVEPFVLETDPLRVLMATAAREGRRRKGAVFVDVDHILFEHLVWLVHNEYSSAAATAAASSALIQLNLKEIIEFYSQEN</sequence>
<comment type="caution">
    <text evidence="2">The sequence shown here is derived from an EMBL/GenBank/DDBJ whole genome shotgun (WGS) entry which is preliminary data.</text>
</comment>
<gene>
    <name evidence="2" type="ORF">ZIOFF_010134</name>
</gene>
<dbReference type="GO" id="GO:0009733">
    <property type="term" value="P:response to auxin"/>
    <property type="evidence" value="ECO:0007669"/>
    <property type="project" value="InterPro"/>
</dbReference>
<dbReference type="PANTHER" id="PTHR35296">
    <property type="entry name" value="EXPRESSED PROTEIN"/>
    <property type="match status" value="1"/>
</dbReference>